<dbReference type="AlphaFoldDB" id="A0A6N4R3U6"/>
<dbReference type="EMBL" id="VAFM01000001">
    <property type="protein sequence ID" value="TKW61586.1"/>
    <property type="molecule type" value="Genomic_DNA"/>
</dbReference>
<dbReference type="InterPro" id="IPR010319">
    <property type="entry name" value="Transglutaminase-like_Cys_pept"/>
</dbReference>
<accession>A0A6N4R3U6</accession>
<feature type="chain" id="PRO_5026991545" description="Transglutaminase" evidence="1">
    <location>
        <begin position="20"/>
        <end position="206"/>
    </location>
</feature>
<evidence type="ECO:0000313" key="3">
    <source>
        <dbReference type="Proteomes" id="UP000320948"/>
    </source>
</evidence>
<dbReference type="Pfam" id="PF06035">
    <property type="entry name" value="Peptidase_C93"/>
    <property type="match status" value="1"/>
</dbReference>
<organism evidence="2 3">
    <name type="scientific">Blastochloris viridis</name>
    <name type="common">Rhodopseudomonas viridis</name>
    <dbReference type="NCBI Taxonomy" id="1079"/>
    <lineage>
        <taxon>Bacteria</taxon>
        <taxon>Pseudomonadati</taxon>
        <taxon>Pseudomonadota</taxon>
        <taxon>Alphaproteobacteria</taxon>
        <taxon>Hyphomicrobiales</taxon>
        <taxon>Blastochloridaceae</taxon>
        <taxon>Blastochloris</taxon>
    </lineage>
</organism>
<dbReference type="Proteomes" id="UP000320948">
    <property type="component" value="Unassembled WGS sequence"/>
</dbReference>
<gene>
    <name evidence="2" type="ORF">DI628_02885</name>
</gene>
<name>A0A6N4R3U6_BLAVI</name>
<comment type="caution">
    <text evidence="2">The sequence shown here is derived from an EMBL/GenBank/DDBJ whole genome shotgun (WGS) entry which is preliminary data.</text>
</comment>
<keyword evidence="1" id="KW-0732">Signal</keyword>
<dbReference type="PANTHER" id="PTHR39327">
    <property type="match status" value="1"/>
</dbReference>
<evidence type="ECO:0000256" key="1">
    <source>
        <dbReference type="SAM" id="SignalP"/>
    </source>
</evidence>
<dbReference type="PANTHER" id="PTHR39327:SF1">
    <property type="entry name" value="BLR5470 PROTEIN"/>
    <property type="match status" value="1"/>
</dbReference>
<sequence length="206" mass="24002">MMRTALIITLALAASPAWAAPGLFGSVEIKANTIASIPKWVDALKRIRAEDLEGQCKSGQCKGARKKWHEMVQDLRGKSRYEQMVEVHRWHNRYRYITDDRLWGKSDYWATPGEFVDMSGDCEDYSIAKYYTLRALGWNDDDLRLVILRDTVRDIPHAVLAVKYNNENYILDNLASEPLQDKYIRQYTPYYAVNSTSRWVFIRPME</sequence>
<evidence type="ECO:0000313" key="2">
    <source>
        <dbReference type="EMBL" id="TKW61586.1"/>
    </source>
</evidence>
<proteinExistence type="predicted"/>
<feature type="signal peptide" evidence="1">
    <location>
        <begin position="1"/>
        <end position="19"/>
    </location>
</feature>
<dbReference type="Gene3D" id="3.10.620.30">
    <property type="match status" value="1"/>
</dbReference>
<reference evidence="2 3" key="1">
    <citation type="journal article" date="2017" name="Nat. Commun.">
        <title>In situ click chemistry generation of cyclooxygenase-2 inhibitors.</title>
        <authorList>
            <person name="Bhardwaj A."/>
            <person name="Kaur J."/>
            <person name="Wuest M."/>
            <person name="Wuest F."/>
        </authorList>
    </citation>
    <scope>NUCLEOTIDE SEQUENCE [LARGE SCALE GENOMIC DNA]</scope>
    <source>
        <strain evidence="2">S2_018_000_R2_106</strain>
    </source>
</reference>
<evidence type="ECO:0008006" key="4">
    <source>
        <dbReference type="Google" id="ProtNLM"/>
    </source>
</evidence>
<protein>
    <recommendedName>
        <fullName evidence="4">Transglutaminase</fullName>
    </recommendedName>
</protein>